<feature type="signal peptide" evidence="2">
    <location>
        <begin position="1"/>
        <end position="21"/>
    </location>
</feature>
<evidence type="ECO:0008006" key="6">
    <source>
        <dbReference type="Google" id="ProtNLM"/>
    </source>
</evidence>
<accession>S9W2B2</accession>
<feature type="region of interest" description="Disordered" evidence="1">
    <location>
        <begin position="213"/>
        <end position="236"/>
    </location>
</feature>
<feature type="compositionally biased region" description="Polar residues" evidence="1">
    <location>
        <begin position="227"/>
        <end position="236"/>
    </location>
</feature>
<evidence type="ECO:0000256" key="2">
    <source>
        <dbReference type="SAM" id="SignalP"/>
    </source>
</evidence>
<keyword evidence="5" id="KW-1185">Reference proteome</keyword>
<reference evidence="4 5" key="1">
    <citation type="journal article" date="2013" name="PLoS ONE">
        <title>Predicting the Proteins of Angomonas deanei, Strigomonas culicis and Their Respective Endosymbionts Reveals New Aspects of the Trypanosomatidae Family.</title>
        <authorList>
            <person name="Motta M.C."/>
            <person name="Martins A.C."/>
            <person name="de Souza S.S."/>
            <person name="Catta-Preta C.M."/>
            <person name="Silva R."/>
            <person name="Klein C.C."/>
            <person name="de Almeida L.G."/>
            <person name="de Lima Cunha O."/>
            <person name="Ciapina L.P."/>
            <person name="Brocchi M."/>
            <person name="Colabardini A.C."/>
            <person name="de Araujo Lima B."/>
            <person name="Machado C.R."/>
            <person name="de Almeida Soares C.M."/>
            <person name="Probst C.M."/>
            <person name="de Menezes C.B."/>
            <person name="Thompson C.E."/>
            <person name="Bartholomeu D.C."/>
            <person name="Gradia D.F."/>
            <person name="Pavoni D.P."/>
            <person name="Grisard E.C."/>
            <person name="Fantinatti-Garboggini F."/>
            <person name="Marchini F.K."/>
            <person name="Rodrigues-Luiz G.F."/>
            <person name="Wagner G."/>
            <person name="Goldman G.H."/>
            <person name="Fietto J.L."/>
            <person name="Elias M.C."/>
            <person name="Goldman M.H."/>
            <person name="Sagot M.F."/>
            <person name="Pereira M."/>
            <person name="Stoco P.H."/>
            <person name="de Mendonca-Neto R.P."/>
            <person name="Teixeira S.M."/>
            <person name="Maciel T.E."/>
            <person name="de Oliveira Mendes T.A."/>
            <person name="Urmenyi T.P."/>
            <person name="de Souza W."/>
            <person name="Schenkman S."/>
            <person name="de Vasconcelos A.T."/>
        </authorList>
    </citation>
    <scope>NUCLEOTIDE SEQUENCE [LARGE SCALE GENOMIC DNA]</scope>
</reference>
<dbReference type="InterPro" id="IPR029071">
    <property type="entry name" value="Ubiquitin-like_domsf"/>
</dbReference>
<dbReference type="AlphaFoldDB" id="S9W2B2"/>
<dbReference type="EMBL" id="ATMH01005874">
    <property type="protein sequence ID" value="EPY27192.1"/>
    <property type="molecule type" value="Genomic_DNA"/>
</dbReference>
<proteinExistence type="predicted"/>
<reference evidence="4" key="2">
    <citation type="submission" date="2013-03" db="EMBL/GenBank/DDBJ databases">
        <authorList>
            <person name="Motta M.C.M."/>
            <person name="Martins A.C.A."/>
            <person name="Preta C.M.C.C."/>
            <person name="Silva R."/>
            <person name="de Souza S.S."/>
            <person name="Klein C.C."/>
            <person name="de Almeida L.G.P."/>
            <person name="Cunha O.L."/>
            <person name="Colabardini A.C."/>
            <person name="Lima B.A."/>
            <person name="Machado C.R."/>
            <person name="Soares C.M.A."/>
            <person name="de Menezes C.B.A."/>
            <person name="Bartolomeu D.C."/>
            <person name="Grisard E.C."/>
            <person name="Fantinatti-Garboggini F."/>
            <person name="Rodrigues-Luiz G.F."/>
            <person name="Wagner G."/>
            <person name="Goldman G.H."/>
            <person name="Fietto J.L.R."/>
            <person name="Ciapina L.P."/>
            <person name="Brocchi M."/>
            <person name="Elias M.C."/>
            <person name="Goldman M.H.S."/>
            <person name="Sagot M.-F."/>
            <person name="Pereira M."/>
            <person name="Stoco P.H."/>
            <person name="Teixeira S.M.R."/>
            <person name="de Mendonca-Neto R.P."/>
            <person name="Maciel T.E.F."/>
            <person name="Mendes T.A.O."/>
            <person name="Urmenyi T.P."/>
            <person name="Teixeira M.M.G."/>
            <person name="de Camargo E.F.P."/>
            <person name="de Sousa W."/>
            <person name="Schenkman S."/>
            <person name="de Vasconcelos A.T.R."/>
        </authorList>
    </citation>
    <scope>NUCLEOTIDE SEQUENCE</scope>
</reference>
<gene>
    <name evidence="4" type="ORF">STCU_02144</name>
    <name evidence="3" type="ORF">STCU_05874</name>
</gene>
<comment type="caution">
    <text evidence="4">The sequence shown here is derived from an EMBL/GenBank/DDBJ whole genome shotgun (WGS) entry which is preliminary data.</text>
</comment>
<evidence type="ECO:0000313" key="3">
    <source>
        <dbReference type="EMBL" id="EPY27192.1"/>
    </source>
</evidence>
<organism evidence="4 5">
    <name type="scientific">Strigomonas culicis</name>
    <dbReference type="NCBI Taxonomy" id="28005"/>
    <lineage>
        <taxon>Eukaryota</taxon>
        <taxon>Discoba</taxon>
        <taxon>Euglenozoa</taxon>
        <taxon>Kinetoplastea</taxon>
        <taxon>Metakinetoplastina</taxon>
        <taxon>Trypanosomatida</taxon>
        <taxon>Trypanosomatidae</taxon>
        <taxon>Strigomonadinae</taxon>
        <taxon>Strigomonas</taxon>
    </lineage>
</organism>
<name>S9W2B2_9TRYP</name>
<evidence type="ECO:0000313" key="4">
    <source>
        <dbReference type="EMBL" id="EPY33586.1"/>
    </source>
</evidence>
<dbReference type="EMBL" id="ATMH01002144">
    <property type="protein sequence ID" value="EPY33586.1"/>
    <property type="molecule type" value="Genomic_DNA"/>
</dbReference>
<protein>
    <recommendedName>
        <fullName evidence="6">Ubiquitin-like domain-containing protein</fullName>
    </recommendedName>
</protein>
<dbReference type="OrthoDB" id="259087at2759"/>
<feature type="chain" id="PRO_5007727358" description="Ubiquitin-like domain-containing protein" evidence="2">
    <location>
        <begin position="22"/>
        <end position="236"/>
    </location>
</feature>
<evidence type="ECO:0000313" key="5">
    <source>
        <dbReference type="Proteomes" id="UP000015354"/>
    </source>
</evidence>
<dbReference type="SUPFAM" id="SSF54236">
    <property type="entry name" value="Ubiquitin-like"/>
    <property type="match status" value="1"/>
</dbReference>
<dbReference type="Proteomes" id="UP000015354">
    <property type="component" value="Unassembled WGS sequence"/>
</dbReference>
<keyword evidence="2" id="KW-0732">Signal</keyword>
<evidence type="ECO:0000256" key="1">
    <source>
        <dbReference type="SAM" id="MobiDB-lite"/>
    </source>
</evidence>
<sequence>MHRSCALLLKRTSVVFLRASALSTYEQEAFESHRRFVDSASYPGSIRTATPGDTRFYAGSVETILNDNERHYWRAVTDDPRVEYLIPLRIRFKAQVWVTSGWETRVQAVSVMVPREATVQEIIDQVIIENQSPYLCTSAIRISIDGKELDPSNHLSAYDINEHSQIDAIEENDHLLHTDAARPHDWNTDEMTNEALGRSPYREMGMEPTPNLVPRYEGKPPGYKGLNNFSGMKQSS</sequence>